<gene>
    <name evidence="3" type="ORF">B0T26DRAFT_133621</name>
</gene>
<dbReference type="RefSeq" id="XP_060300248.1">
    <property type="nucleotide sequence ID" value="XM_060433366.1"/>
</dbReference>
<dbReference type="GeneID" id="85316637"/>
<name>A0AA40B476_9PEZI</name>
<evidence type="ECO:0000313" key="4">
    <source>
        <dbReference type="Proteomes" id="UP001172101"/>
    </source>
</evidence>
<keyword evidence="1" id="KW-0175">Coiled coil</keyword>
<evidence type="ECO:0000313" key="3">
    <source>
        <dbReference type="EMBL" id="KAK0727393.1"/>
    </source>
</evidence>
<evidence type="ECO:0000256" key="2">
    <source>
        <dbReference type="SAM" id="MobiDB-lite"/>
    </source>
</evidence>
<reference evidence="3" key="1">
    <citation type="submission" date="2023-06" db="EMBL/GenBank/DDBJ databases">
        <title>Genome-scale phylogeny and comparative genomics of the fungal order Sordariales.</title>
        <authorList>
            <consortium name="Lawrence Berkeley National Laboratory"/>
            <person name="Hensen N."/>
            <person name="Bonometti L."/>
            <person name="Westerberg I."/>
            <person name="Brannstrom I.O."/>
            <person name="Guillou S."/>
            <person name="Cros-Aarteil S."/>
            <person name="Calhoun S."/>
            <person name="Haridas S."/>
            <person name="Kuo A."/>
            <person name="Mondo S."/>
            <person name="Pangilinan J."/>
            <person name="Riley R."/>
            <person name="LaButti K."/>
            <person name="Andreopoulos B."/>
            <person name="Lipzen A."/>
            <person name="Chen C."/>
            <person name="Yanf M."/>
            <person name="Daum C."/>
            <person name="Ng V."/>
            <person name="Clum A."/>
            <person name="Steindorff A."/>
            <person name="Ohm R."/>
            <person name="Martin F."/>
            <person name="Silar P."/>
            <person name="Natvig D."/>
            <person name="Lalanne C."/>
            <person name="Gautier V."/>
            <person name="Ament-velasquez S.L."/>
            <person name="Kruys A."/>
            <person name="Hutchinson M.I."/>
            <person name="Powell A.J."/>
            <person name="Barry K."/>
            <person name="Miller A.N."/>
            <person name="Grigoriev I.V."/>
            <person name="Debuchy R."/>
            <person name="Gladieux P."/>
            <person name="Thoren M.H."/>
            <person name="Johannesson H."/>
        </authorList>
    </citation>
    <scope>NUCLEOTIDE SEQUENCE</scope>
    <source>
        <strain evidence="3">SMH2392-1A</strain>
    </source>
</reference>
<feature type="compositionally biased region" description="Low complexity" evidence="2">
    <location>
        <begin position="1"/>
        <end position="13"/>
    </location>
</feature>
<feature type="region of interest" description="Disordered" evidence="2">
    <location>
        <begin position="694"/>
        <end position="721"/>
    </location>
</feature>
<feature type="compositionally biased region" description="Basic and acidic residues" evidence="2">
    <location>
        <begin position="694"/>
        <end position="703"/>
    </location>
</feature>
<proteinExistence type="predicted"/>
<dbReference type="Proteomes" id="UP001172101">
    <property type="component" value="Unassembled WGS sequence"/>
</dbReference>
<feature type="region of interest" description="Disordered" evidence="2">
    <location>
        <begin position="313"/>
        <end position="366"/>
    </location>
</feature>
<feature type="coiled-coil region" evidence="1">
    <location>
        <begin position="263"/>
        <end position="297"/>
    </location>
</feature>
<feature type="region of interest" description="Disordered" evidence="2">
    <location>
        <begin position="1"/>
        <end position="125"/>
    </location>
</feature>
<accession>A0AA40B476</accession>
<dbReference type="AlphaFoldDB" id="A0AA40B476"/>
<feature type="compositionally biased region" description="Acidic residues" evidence="2">
    <location>
        <begin position="338"/>
        <end position="359"/>
    </location>
</feature>
<comment type="caution">
    <text evidence="3">The sequence shown here is derived from an EMBL/GenBank/DDBJ whole genome shotgun (WGS) entry which is preliminary data.</text>
</comment>
<dbReference type="EMBL" id="JAUIRO010000002">
    <property type="protein sequence ID" value="KAK0727393.1"/>
    <property type="molecule type" value="Genomic_DNA"/>
</dbReference>
<sequence>MATATFPTAPAPTRHGTNGFGRDQTASSPGLAPLPEARKSTSPPVAAATDSAHPTTASPGPIRNSVAPPTSTIPPLHPTHGTTGLIPGSRSRDGTSSSVPVSESDSASWSREESLISSEDDYLPPPPALGRIPLVSSAALTVRAWGGGAGPPFTWRPTASRHSQAQRTAPAASPESRSENPDEAVTSLPAEARGRILLIKVEDQRGRIKHLRTNMAEKREGVRKLRRQKAEADNAFMQLIRPHLAKRMTTAPTDLMGERFHEMQSIRDDYYSAESAYEALEKKLDGEEDKLQALEMEFFRLLYYQVGVSPPDATSVQYGGQQDEDEGEEKHAATAAAEDPDNDSDDQEENDTSEDDDGKDSDPASASRISLLGISGDREDDIHPLYQELLDTVADREDAGEAYDELQMRHDKILYDLEMKLHRDRVRNNQGNFMSEDDLKLLRLSLAQVPTDAKDFRAKFGVGIEDDDIDFLRGFEHEEVQLRRKLEQASDDVEQLRKLCTEKGVMRKNASYNEEFAIFSGSNRTSLLPDGNMSIEPHSRVTGDLAHPKFPILVSNPSHVLDLLSPKAAMDRAMRLPKDYPANARRRAECMKELGITNLMKKVESKPDYINQWLIHRLRTSPMEAELMFTIAEESFKIVNLRRWQEEVLSYWRRDEAAQLSPLDFQGPQTAKDELGIIDNVKSLVNSVIEASTRPKSEVGGDHHHLHHRQDHDVRSVLSFS</sequence>
<feature type="coiled-coil region" evidence="1">
    <location>
        <begin position="472"/>
        <end position="499"/>
    </location>
</feature>
<keyword evidence="4" id="KW-1185">Reference proteome</keyword>
<feature type="coiled-coil region" evidence="1">
    <location>
        <begin position="208"/>
        <end position="235"/>
    </location>
</feature>
<evidence type="ECO:0000256" key="1">
    <source>
        <dbReference type="SAM" id="Coils"/>
    </source>
</evidence>
<protein>
    <submittedName>
        <fullName evidence="3">Uncharacterized protein</fullName>
    </submittedName>
</protein>
<feature type="compositionally biased region" description="Low complexity" evidence="2">
    <location>
        <begin position="96"/>
        <end position="109"/>
    </location>
</feature>
<feature type="region of interest" description="Disordered" evidence="2">
    <location>
        <begin position="153"/>
        <end position="189"/>
    </location>
</feature>
<organism evidence="3 4">
    <name type="scientific">Lasiosphaeria miniovina</name>
    <dbReference type="NCBI Taxonomy" id="1954250"/>
    <lineage>
        <taxon>Eukaryota</taxon>
        <taxon>Fungi</taxon>
        <taxon>Dikarya</taxon>
        <taxon>Ascomycota</taxon>
        <taxon>Pezizomycotina</taxon>
        <taxon>Sordariomycetes</taxon>
        <taxon>Sordariomycetidae</taxon>
        <taxon>Sordariales</taxon>
        <taxon>Lasiosphaeriaceae</taxon>
        <taxon>Lasiosphaeria</taxon>
    </lineage>
</organism>